<dbReference type="AlphaFoldDB" id="A0AAE9D0P2"/>
<evidence type="ECO:0000256" key="4">
    <source>
        <dbReference type="ARBA" id="ARBA00021815"/>
    </source>
</evidence>
<dbReference type="Proteomes" id="UP000827892">
    <property type="component" value="Chromosome V"/>
</dbReference>
<evidence type="ECO:0000259" key="11">
    <source>
        <dbReference type="Pfam" id="PF11527"/>
    </source>
</evidence>
<dbReference type="GO" id="GO:0005929">
    <property type="term" value="C:cilium"/>
    <property type="evidence" value="ECO:0007669"/>
    <property type="project" value="UniProtKB-SubCell"/>
</dbReference>
<keyword evidence="8" id="KW-0966">Cell projection</keyword>
<feature type="region of interest" description="Disordered" evidence="10">
    <location>
        <begin position="1"/>
        <end position="22"/>
    </location>
</feature>
<keyword evidence="7" id="KW-0969">Cilium</keyword>
<protein>
    <recommendedName>
        <fullName evidence="4">Cilia- and flagella-associated protein 36</fullName>
    </recommendedName>
    <alternativeName>
        <fullName evidence="9">Coiled-coil domain-containing protein 104</fullName>
    </alternativeName>
</protein>
<keyword evidence="5" id="KW-0963">Cytoplasm</keyword>
<dbReference type="Pfam" id="PF11527">
    <property type="entry name" value="ARL2_Bind_BART"/>
    <property type="match status" value="1"/>
</dbReference>
<keyword evidence="15" id="KW-1185">Reference proteome</keyword>
<dbReference type="Proteomes" id="UP000829354">
    <property type="component" value="Chromosome V"/>
</dbReference>
<dbReference type="GO" id="GO:0005737">
    <property type="term" value="C:cytoplasm"/>
    <property type="evidence" value="ECO:0007669"/>
    <property type="project" value="UniProtKB-SubCell"/>
</dbReference>
<dbReference type="Gene3D" id="1.20.1520.10">
    <property type="entry name" value="ADP-ribosylation factor-like 2-binding protein, domain"/>
    <property type="match status" value="1"/>
</dbReference>
<dbReference type="InterPro" id="IPR023379">
    <property type="entry name" value="BART_dom"/>
</dbReference>
<evidence type="ECO:0000256" key="9">
    <source>
        <dbReference type="ARBA" id="ARBA00031593"/>
    </source>
</evidence>
<organism evidence="12 14">
    <name type="scientific">Caenorhabditis briggsae</name>
    <dbReference type="NCBI Taxonomy" id="6238"/>
    <lineage>
        <taxon>Eukaryota</taxon>
        <taxon>Metazoa</taxon>
        <taxon>Ecdysozoa</taxon>
        <taxon>Nematoda</taxon>
        <taxon>Chromadorea</taxon>
        <taxon>Rhabditida</taxon>
        <taxon>Rhabditina</taxon>
        <taxon>Rhabditomorpha</taxon>
        <taxon>Rhabditoidea</taxon>
        <taxon>Rhabditidae</taxon>
        <taxon>Peloderinae</taxon>
        <taxon>Caenorhabditis</taxon>
    </lineage>
</organism>
<comment type="similarity">
    <text evidence="3">Belongs to the CFAP36 family.</text>
</comment>
<evidence type="ECO:0000256" key="3">
    <source>
        <dbReference type="ARBA" id="ARBA00007460"/>
    </source>
</evidence>
<dbReference type="PANTHER" id="PTHR21532">
    <property type="entry name" value="PHOSPHODIESTERASE HL"/>
    <property type="match status" value="1"/>
</dbReference>
<evidence type="ECO:0000313" key="12">
    <source>
        <dbReference type="EMBL" id="ULT87979.1"/>
    </source>
</evidence>
<evidence type="ECO:0000256" key="1">
    <source>
        <dbReference type="ARBA" id="ARBA00004138"/>
    </source>
</evidence>
<dbReference type="InterPro" id="IPR042541">
    <property type="entry name" value="BART_sf"/>
</dbReference>
<evidence type="ECO:0000313" key="15">
    <source>
        <dbReference type="Proteomes" id="UP000829354"/>
    </source>
</evidence>
<evidence type="ECO:0000256" key="5">
    <source>
        <dbReference type="ARBA" id="ARBA00022490"/>
    </source>
</evidence>
<dbReference type="EMBL" id="CP090895">
    <property type="protein sequence ID" value="ULT87979.1"/>
    <property type="molecule type" value="Genomic_DNA"/>
</dbReference>
<keyword evidence="6" id="KW-0175">Coiled coil</keyword>
<name>A0AAE9D0P2_CAEBR</name>
<dbReference type="EMBL" id="CP092624">
    <property type="protein sequence ID" value="UMM33781.1"/>
    <property type="molecule type" value="Genomic_DNA"/>
</dbReference>
<gene>
    <name evidence="12" type="ORF">L3Y34_007274</name>
    <name evidence="13" type="ORF">L5515_007124</name>
</gene>
<dbReference type="PANTHER" id="PTHR21532:SF0">
    <property type="entry name" value="CILIA- AND FLAGELLA-ASSOCIATED PROTEIN 36"/>
    <property type="match status" value="1"/>
</dbReference>
<feature type="domain" description="BART" evidence="11">
    <location>
        <begin position="28"/>
        <end position="108"/>
    </location>
</feature>
<reference evidence="13 15" key="2">
    <citation type="submission" date="2022-04" db="EMBL/GenBank/DDBJ databases">
        <title>Chromosome-level reference genomes for two strains of Caenorhabditis briggsae: an improved platform for comparative genomics.</title>
        <authorList>
            <person name="Stevens L."/>
            <person name="Andersen E."/>
        </authorList>
    </citation>
    <scope>NUCLEOTIDE SEQUENCE [LARGE SCALE GENOMIC DNA]</scope>
    <source>
        <strain evidence="13">VX34</strain>
        <tissue evidence="13">Whole-organism</tissue>
    </source>
</reference>
<evidence type="ECO:0000256" key="10">
    <source>
        <dbReference type="SAM" id="MobiDB-lite"/>
    </source>
</evidence>
<comment type="subcellular location">
    <subcellularLocation>
        <location evidence="1">Cell projection</location>
        <location evidence="1">Cilium</location>
    </subcellularLocation>
    <subcellularLocation>
        <location evidence="2">Cytoplasm</location>
    </subcellularLocation>
</comment>
<reference evidence="12 14" key="1">
    <citation type="submission" date="2022-02" db="EMBL/GenBank/DDBJ databases">
        <title>Chromosome-level reference genomes for two strains of Caenorhabditis briggsae: an improved platform for comparative genomics.</title>
        <authorList>
            <person name="Stevens L."/>
            <person name="Andersen E.C."/>
        </authorList>
    </citation>
    <scope>NUCLEOTIDE SEQUENCE [LARGE SCALE GENOMIC DNA]</scope>
    <source>
        <strain evidence="12">QX1410_ONT</strain>
        <tissue evidence="12">Whole-organism</tissue>
    </source>
</reference>
<proteinExistence type="inferred from homology"/>
<evidence type="ECO:0000256" key="2">
    <source>
        <dbReference type="ARBA" id="ARBA00004496"/>
    </source>
</evidence>
<evidence type="ECO:0000256" key="6">
    <source>
        <dbReference type="ARBA" id="ARBA00023054"/>
    </source>
</evidence>
<feature type="compositionally biased region" description="Basic residues" evidence="10">
    <location>
        <begin position="1"/>
        <end position="10"/>
    </location>
</feature>
<evidence type="ECO:0000256" key="7">
    <source>
        <dbReference type="ARBA" id="ARBA00023069"/>
    </source>
</evidence>
<evidence type="ECO:0000313" key="14">
    <source>
        <dbReference type="Proteomes" id="UP000827892"/>
    </source>
</evidence>
<dbReference type="InterPro" id="IPR038888">
    <property type="entry name" value="CFAP36"/>
</dbReference>
<sequence length="134" mass="15579">MLRRFSKKNRNPPDGAASSTNDNERKYKKLVKKFLEFITSPVWSIPIASFIEGQSVVFDRAQMETEVYMEIHKEYSQLIDTLIECFCEDVGTTPAELIDAIKTINQQDISHHYKVSYYRTARSVRRRSVSGRPK</sequence>
<accession>A0AAE9D0P2</accession>
<evidence type="ECO:0000313" key="13">
    <source>
        <dbReference type="EMBL" id="UMM33781.1"/>
    </source>
</evidence>
<evidence type="ECO:0000256" key="8">
    <source>
        <dbReference type="ARBA" id="ARBA00023273"/>
    </source>
</evidence>